<organism evidence="2 3">
    <name type="scientific">Datura stramonium</name>
    <name type="common">Jimsonweed</name>
    <name type="synonym">Common thornapple</name>
    <dbReference type="NCBI Taxonomy" id="4076"/>
    <lineage>
        <taxon>Eukaryota</taxon>
        <taxon>Viridiplantae</taxon>
        <taxon>Streptophyta</taxon>
        <taxon>Embryophyta</taxon>
        <taxon>Tracheophyta</taxon>
        <taxon>Spermatophyta</taxon>
        <taxon>Magnoliopsida</taxon>
        <taxon>eudicotyledons</taxon>
        <taxon>Gunneridae</taxon>
        <taxon>Pentapetalae</taxon>
        <taxon>asterids</taxon>
        <taxon>lamiids</taxon>
        <taxon>Solanales</taxon>
        <taxon>Solanaceae</taxon>
        <taxon>Solanoideae</taxon>
        <taxon>Datureae</taxon>
        <taxon>Datura</taxon>
    </lineage>
</organism>
<accession>A0ABS8V5Z5</accession>
<name>A0ABS8V5Z5_DATST</name>
<dbReference type="EMBL" id="JACEIK010003462">
    <property type="protein sequence ID" value="MCD9641802.1"/>
    <property type="molecule type" value="Genomic_DNA"/>
</dbReference>
<reference evidence="2 3" key="1">
    <citation type="journal article" date="2021" name="BMC Genomics">
        <title>Datura genome reveals duplications of psychoactive alkaloid biosynthetic genes and high mutation rate following tissue culture.</title>
        <authorList>
            <person name="Rajewski A."/>
            <person name="Carter-House D."/>
            <person name="Stajich J."/>
            <person name="Litt A."/>
        </authorList>
    </citation>
    <scope>NUCLEOTIDE SEQUENCE [LARGE SCALE GENOMIC DNA]</scope>
    <source>
        <strain evidence="2">AR-01</strain>
    </source>
</reference>
<gene>
    <name evidence="2" type="ORF">HAX54_028246</name>
</gene>
<evidence type="ECO:0000256" key="1">
    <source>
        <dbReference type="SAM" id="MobiDB-lite"/>
    </source>
</evidence>
<comment type="caution">
    <text evidence="2">The sequence shown here is derived from an EMBL/GenBank/DDBJ whole genome shotgun (WGS) entry which is preliminary data.</text>
</comment>
<feature type="region of interest" description="Disordered" evidence="1">
    <location>
        <begin position="18"/>
        <end position="41"/>
    </location>
</feature>
<protein>
    <submittedName>
        <fullName evidence="2">Uncharacterized protein</fullName>
    </submittedName>
</protein>
<dbReference type="Proteomes" id="UP000823775">
    <property type="component" value="Unassembled WGS sequence"/>
</dbReference>
<proteinExistence type="predicted"/>
<sequence length="102" mass="11304">MVKRILRADSVITLATKTNKEPPSMKRAKCTENRTLPPPSAASYTSASQFYTVVVPTHTPPDFLKVAQRAQVHEIHLAKLAKAIPSMIQLAIKKVMQPLEIN</sequence>
<evidence type="ECO:0000313" key="3">
    <source>
        <dbReference type="Proteomes" id="UP000823775"/>
    </source>
</evidence>
<feature type="compositionally biased region" description="Basic and acidic residues" evidence="1">
    <location>
        <begin position="18"/>
        <end position="32"/>
    </location>
</feature>
<evidence type="ECO:0000313" key="2">
    <source>
        <dbReference type="EMBL" id="MCD9641802.1"/>
    </source>
</evidence>
<keyword evidence="3" id="KW-1185">Reference proteome</keyword>